<dbReference type="AlphaFoldDB" id="A0A4Q9MF26"/>
<organism evidence="1">
    <name type="scientific">Dichomitus squalens</name>
    <dbReference type="NCBI Taxonomy" id="114155"/>
    <lineage>
        <taxon>Eukaryota</taxon>
        <taxon>Fungi</taxon>
        <taxon>Dikarya</taxon>
        <taxon>Basidiomycota</taxon>
        <taxon>Agaricomycotina</taxon>
        <taxon>Agaricomycetes</taxon>
        <taxon>Polyporales</taxon>
        <taxon>Polyporaceae</taxon>
        <taxon>Dichomitus</taxon>
    </lineage>
</organism>
<evidence type="ECO:0000313" key="1">
    <source>
        <dbReference type="EMBL" id="TBU25287.1"/>
    </source>
</evidence>
<accession>A0A4Q9MF26</accession>
<dbReference type="EMBL" id="ML143464">
    <property type="protein sequence ID" value="TBU25287.1"/>
    <property type="molecule type" value="Genomic_DNA"/>
</dbReference>
<proteinExistence type="predicted"/>
<dbReference type="Proteomes" id="UP000292957">
    <property type="component" value="Unassembled WGS sequence"/>
</dbReference>
<name>A0A4Q9MF26_9APHY</name>
<gene>
    <name evidence="1" type="ORF">BD311DRAFT_764995</name>
</gene>
<protein>
    <submittedName>
        <fullName evidence="1">Uncharacterized protein</fullName>
    </submittedName>
</protein>
<reference evidence="1" key="1">
    <citation type="submission" date="2019-01" db="EMBL/GenBank/DDBJ databases">
        <title>Draft genome sequences of three monokaryotic isolates of the white-rot basidiomycete fungus Dichomitus squalens.</title>
        <authorList>
            <consortium name="DOE Joint Genome Institute"/>
            <person name="Lopez S.C."/>
            <person name="Andreopoulos B."/>
            <person name="Pangilinan J."/>
            <person name="Lipzen A."/>
            <person name="Riley R."/>
            <person name="Ahrendt S."/>
            <person name="Ng V."/>
            <person name="Barry K."/>
            <person name="Daum C."/>
            <person name="Grigoriev I.V."/>
            <person name="Hilden K.S."/>
            <person name="Makela M.R."/>
            <person name="de Vries R.P."/>
        </authorList>
    </citation>
    <scope>NUCLEOTIDE SEQUENCE [LARGE SCALE GENOMIC DNA]</scope>
    <source>
        <strain evidence="1">OM18370.1</strain>
    </source>
</reference>
<sequence length="57" mass="6445">MCSCVMDIQCPRLCLVLIAHPYVSSRLRYALSTALGVVKEMTRFYGHYGESCMHICS</sequence>